<feature type="compositionally biased region" description="Pro residues" evidence="1">
    <location>
        <begin position="311"/>
        <end position="321"/>
    </location>
</feature>
<evidence type="ECO:0000313" key="2">
    <source>
        <dbReference type="EMBL" id="GFO30585.1"/>
    </source>
</evidence>
<feature type="compositionally biased region" description="Polar residues" evidence="1">
    <location>
        <begin position="268"/>
        <end position="292"/>
    </location>
</feature>
<protein>
    <submittedName>
        <fullName evidence="2">Uncharacterized protein</fullName>
    </submittedName>
</protein>
<feature type="compositionally biased region" description="Polar residues" evidence="1">
    <location>
        <begin position="127"/>
        <end position="136"/>
    </location>
</feature>
<dbReference type="AlphaFoldDB" id="A0AAV4CGE4"/>
<feature type="compositionally biased region" description="Basic and acidic residues" evidence="1">
    <location>
        <begin position="411"/>
        <end position="420"/>
    </location>
</feature>
<dbReference type="EMBL" id="BLXT01006250">
    <property type="protein sequence ID" value="GFO30585.1"/>
    <property type="molecule type" value="Genomic_DNA"/>
</dbReference>
<feature type="compositionally biased region" description="Pro residues" evidence="1">
    <location>
        <begin position="342"/>
        <end position="357"/>
    </location>
</feature>
<reference evidence="2 3" key="1">
    <citation type="journal article" date="2021" name="Elife">
        <title>Chloroplast acquisition without the gene transfer in kleptoplastic sea slugs, Plakobranchus ocellatus.</title>
        <authorList>
            <person name="Maeda T."/>
            <person name="Takahashi S."/>
            <person name="Yoshida T."/>
            <person name="Shimamura S."/>
            <person name="Takaki Y."/>
            <person name="Nagai Y."/>
            <person name="Toyoda A."/>
            <person name="Suzuki Y."/>
            <person name="Arimoto A."/>
            <person name="Ishii H."/>
            <person name="Satoh N."/>
            <person name="Nishiyama T."/>
            <person name="Hasebe M."/>
            <person name="Maruyama T."/>
            <person name="Minagawa J."/>
            <person name="Obokata J."/>
            <person name="Shigenobu S."/>
        </authorList>
    </citation>
    <scope>NUCLEOTIDE SEQUENCE [LARGE SCALE GENOMIC DNA]</scope>
</reference>
<accession>A0AAV4CGE4</accession>
<comment type="caution">
    <text evidence="2">The sequence shown here is derived from an EMBL/GenBank/DDBJ whole genome shotgun (WGS) entry which is preliminary data.</text>
</comment>
<feature type="compositionally biased region" description="Polar residues" evidence="1">
    <location>
        <begin position="177"/>
        <end position="207"/>
    </location>
</feature>
<gene>
    <name evidence="2" type="ORF">PoB_005709000</name>
</gene>
<evidence type="ECO:0000256" key="1">
    <source>
        <dbReference type="SAM" id="MobiDB-lite"/>
    </source>
</evidence>
<feature type="compositionally biased region" description="Basic and acidic residues" evidence="1">
    <location>
        <begin position="148"/>
        <end position="160"/>
    </location>
</feature>
<keyword evidence="3" id="KW-1185">Reference proteome</keyword>
<feature type="compositionally biased region" description="Basic and acidic residues" evidence="1">
    <location>
        <begin position="394"/>
        <end position="403"/>
    </location>
</feature>
<dbReference type="Proteomes" id="UP000735302">
    <property type="component" value="Unassembled WGS sequence"/>
</dbReference>
<organism evidence="2 3">
    <name type="scientific">Plakobranchus ocellatus</name>
    <dbReference type="NCBI Taxonomy" id="259542"/>
    <lineage>
        <taxon>Eukaryota</taxon>
        <taxon>Metazoa</taxon>
        <taxon>Spiralia</taxon>
        <taxon>Lophotrochozoa</taxon>
        <taxon>Mollusca</taxon>
        <taxon>Gastropoda</taxon>
        <taxon>Heterobranchia</taxon>
        <taxon>Euthyneura</taxon>
        <taxon>Panpulmonata</taxon>
        <taxon>Sacoglossa</taxon>
        <taxon>Placobranchoidea</taxon>
        <taxon>Plakobranchidae</taxon>
        <taxon>Plakobranchus</taxon>
    </lineage>
</organism>
<evidence type="ECO:0000313" key="3">
    <source>
        <dbReference type="Proteomes" id="UP000735302"/>
    </source>
</evidence>
<feature type="compositionally biased region" description="Low complexity" evidence="1">
    <location>
        <begin position="215"/>
        <end position="225"/>
    </location>
</feature>
<name>A0AAV4CGE4_9GAST</name>
<sequence length="420" mass="45256">MMPTAPDGTNNIIHTNITKSDPEQILRDHLLLREARMLGPLGNTSGQSKSTKVRGPISALSLKDPCNMPLPCSGTSALALYHQSFGLVSRSSQLFADKLSPSLKAGSKFAPKPPRSPASPDPPGSPLQQALASRSSPGVIFHSPTPRPGDRVEDLSERRYSPYRHHRRPSSTSPTPQAQLQTAPLMQVSESSRISSPSTLPLRSHQQLEPKLPLSRLSSDNNNSRDINHDDDDDRDSNVCDTNLLSKSAQVKKLKTSSSPNFCCADTSMKQDQGEQCKSPESQPAASQSNKHQTPHSPPLSASPNPARELTPPPPLKPSLPPTAATKMPTTSNSKLSSPRQQPTPPSTSPPARPPNKPTAFSVADILDPSKFTGSSSVPRVPVWNPWRIAFPARRGDRPDQDNGKSPTRTAGERPGESAF</sequence>
<feature type="region of interest" description="Disordered" evidence="1">
    <location>
        <begin position="265"/>
        <end position="420"/>
    </location>
</feature>
<feature type="compositionally biased region" description="Pro residues" evidence="1">
    <location>
        <begin position="111"/>
        <end position="125"/>
    </location>
</feature>
<proteinExistence type="predicted"/>
<feature type="region of interest" description="Disordered" evidence="1">
    <location>
        <begin position="105"/>
        <end position="237"/>
    </location>
</feature>